<evidence type="ECO:0000313" key="8">
    <source>
        <dbReference type="EMBL" id="MFC0077725.1"/>
    </source>
</evidence>
<gene>
    <name evidence="8" type="ORF">ACFFLS_11790</name>
</gene>
<comment type="subcellular location">
    <subcellularLocation>
        <location evidence="1">Secreted</location>
    </subcellularLocation>
</comment>
<evidence type="ECO:0000256" key="4">
    <source>
        <dbReference type="ARBA" id="ARBA00023026"/>
    </source>
</evidence>
<dbReference type="InterPro" id="IPR028994">
    <property type="entry name" value="Integrin_alpha_N"/>
</dbReference>
<dbReference type="InterPro" id="IPR022385">
    <property type="entry name" value="Rhs_assc_core"/>
</dbReference>
<dbReference type="InterPro" id="IPR003284">
    <property type="entry name" value="Sal_SpvB"/>
</dbReference>
<name>A0ABV6BQK8_9FLAO</name>
<dbReference type="InterPro" id="IPR022044">
    <property type="entry name" value="TcdB_toxin_mid/C"/>
</dbReference>
<evidence type="ECO:0000313" key="9">
    <source>
        <dbReference type="Proteomes" id="UP001589734"/>
    </source>
</evidence>
<dbReference type="Pfam" id="PF12256">
    <property type="entry name" value="TcdB_toxin_midN"/>
    <property type="match status" value="1"/>
</dbReference>
<comment type="caution">
    <text evidence="8">The sequence shown here is derived from an EMBL/GenBank/DDBJ whole genome shotgun (WGS) entry which is preliminary data.</text>
</comment>
<dbReference type="InterPro" id="IPR013517">
    <property type="entry name" value="FG-GAP"/>
</dbReference>
<evidence type="ECO:0000259" key="7">
    <source>
        <dbReference type="Pfam" id="PF12256"/>
    </source>
</evidence>
<proteinExistence type="predicted"/>
<keyword evidence="9" id="KW-1185">Reference proteome</keyword>
<dbReference type="InterPro" id="IPR022045">
    <property type="entry name" value="TcdB_toxin_mid/N"/>
</dbReference>
<dbReference type="Pfam" id="PF12255">
    <property type="entry name" value="TcdB_toxin_midC"/>
    <property type="match status" value="1"/>
</dbReference>
<dbReference type="InterPro" id="IPR025968">
    <property type="entry name" value="YwqJ_deaminase"/>
</dbReference>
<dbReference type="EMBL" id="JBHLYW010000009">
    <property type="protein sequence ID" value="MFC0077725.1"/>
    <property type="molecule type" value="Genomic_DNA"/>
</dbReference>
<accession>A0ABV6BQK8</accession>
<dbReference type="PRINTS" id="PR01341">
    <property type="entry name" value="SALSPVBPROT"/>
</dbReference>
<organism evidence="8 9">
    <name type="scientific">Flavobacterium procerum</name>
    <dbReference type="NCBI Taxonomy" id="1455569"/>
    <lineage>
        <taxon>Bacteria</taxon>
        <taxon>Pseudomonadati</taxon>
        <taxon>Bacteroidota</taxon>
        <taxon>Flavobacteriia</taxon>
        <taxon>Flavobacteriales</taxon>
        <taxon>Flavobacteriaceae</taxon>
        <taxon>Flavobacterium</taxon>
    </lineage>
</organism>
<dbReference type="Proteomes" id="UP001589734">
    <property type="component" value="Unassembled WGS sequence"/>
</dbReference>
<dbReference type="SUPFAM" id="SSF69318">
    <property type="entry name" value="Integrin alpha N-terminal domain"/>
    <property type="match status" value="1"/>
</dbReference>
<dbReference type="Pfam" id="PF13517">
    <property type="entry name" value="FG-GAP_3"/>
    <property type="match status" value="1"/>
</dbReference>
<keyword evidence="3" id="KW-0732">Signal</keyword>
<dbReference type="RefSeq" id="WP_379689390.1">
    <property type="nucleotide sequence ID" value="NZ_JBHLYW010000009.1"/>
</dbReference>
<keyword evidence="4" id="KW-0843">Virulence</keyword>
<evidence type="ECO:0000259" key="6">
    <source>
        <dbReference type="Pfam" id="PF12255"/>
    </source>
</evidence>
<dbReference type="PANTHER" id="PTHR32305">
    <property type="match status" value="1"/>
</dbReference>
<dbReference type="Gene3D" id="2.180.10.10">
    <property type="entry name" value="RHS repeat-associated core"/>
    <property type="match status" value="1"/>
</dbReference>
<reference evidence="8 9" key="1">
    <citation type="submission" date="2024-09" db="EMBL/GenBank/DDBJ databases">
        <authorList>
            <person name="Sun Q."/>
            <person name="Mori K."/>
        </authorList>
    </citation>
    <scope>NUCLEOTIDE SEQUENCE [LARGE SCALE GENOMIC DNA]</scope>
    <source>
        <strain evidence="8 9">CGMCC 1.12926</strain>
    </source>
</reference>
<dbReference type="Pfam" id="PF14431">
    <property type="entry name" value="YwqJ-deaminase"/>
    <property type="match status" value="1"/>
</dbReference>
<protein>
    <submittedName>
        <fullName evidence="8">SpvB/TcaC N-terminal domain-containing protein</fullName>
    </submittedName>
</protein>
<sequence length="2586" mass="289415">MKEQTQNNSGSEFLKTDRGKTKSNAIEIPSISLPKGGGAIKGIDEKFSVNAVNGTSSFSVQLPFSSARGASPSLNLSYNSGAGNGIFGLGWGLSLGSIKRKTDKGLPQYLDLIDSDTFLYSGVEDLVPEFAKDLNGSFQLDINGDYIIHERISSDTLFIIRNYKPRIEGLFGRIERWTEKATRRIKWRFISRDNVTTLFGWTDNSIIRNPDDPTKIFEWLPEFVFDDKGNCSQYIYKKENDSGFDDSLLHNKNRFKDGKITYTNLYLEKVLYGNKTPYRKFEDSFPSESDYLFSTVFDYGEYNDVAPFNKIKDWNFRLDSFSDYKSGFEIRTTRLCNRILLFHHFANSNEYDGLVKSLNIGYDITTEQDFTFLKTITSIGYIKKVDGSYSSKKLPPMEFDYQKHEWNDIVKSIDAGQLVHAPSGLDEQQYQFTDLFNEGLSGILTEQANGWYYKHNLGDGKFEDAKLVTPKPAFSGLGSKMQLIDLDADGGKQLVSFNTEPKGYFELDDDNEWQGFRSFKAIPNIDFNDSNTRMLDLNGDGKPEVIISEDQVFTWYTSEGRKGFSAAQRTPKSFDEEAGPHIIFADAKQTIYLADMSGDGMTDILRIRNDEVCYWPNMGYGKFGAKVAFDNSPIFDSQNDFNPFFIKLADIDGSGTTDIIYLSKNKFTCWKNLSGNRFSTTPFEIDSFPEINSNAKTTVTDLLGNGVACIVWSSALSKNSQSPLKYIDLMNSKKPHILVSYKNNLGKEVSLEYTPSTKFYIEDKLAENPWITKLHFPVHCVSKTTTEDKISGYKFVSQYKYHHGYYDHSEMEFRGFGMVEQIDAESFEHWEKSNASNIVDKSLHQEPVVSKTWNHTGAFLQKDKILTQFSKEYWYEEMSRNGFDVIHHETTLPDARLIATSEIDPMILKHLSTQEWREALRACKGMSLRSEIFAKDAIKFENTTEAKRKELIPFSVAAHNYVIELLQPKGKNKHAIFIVKENEAITYNYERNPEDPRISHNLNIKLDKYGNVLESAAVVYPRLLTDVTLPVETQQEQNKTIIIYAQNKFTNDVIDVDTLRLRLPCESKTYELKDVPKSNVFYTPNDFDEILTEAKSATVLYHEIDKLTIPGLSQKRLIEHTKTIYRSNDLKSPLPLYKLESLAMPFESYQLAYTPDLLRHIYNEKADDWALQNLMLEGKFTHALNESGLEDANWWVRSGTMQFLADAEAVIDASNRFYVPISYTDPYGALTKVKYYGNYFLFIEETEDAIGNTVKVNLFNFRTFSPQRMSDINENLSEAITDELGLIKAVAIMGKGNEADELTDLSETTDAAELLLINNFFQAPDSVDLTNVAKDLLNKATSRFVYDFDTYINSGKPAVIASISREQYYRQNNNSPVQIGFEYSNGLGEVIMKKAQAEPGLAKNVIVLPDNTITISDIDTSKTFPKQLRWIGNGRIIKNNKGNAVKQYEPYFSVTHQFEDLKELVETGVTPIMYYDAAGRLIKTEMPNGTLSKVIFDSWKVSNYDPNDCVLESEWYKKRTDIAHPEFINDLKEQQAALKAEKHADTPSVQCFDTLGRPILSVENNKNGVTGVDELQYTRVKLDSEGNLHFVTDARFNVVMEYKYDILGNKVYQQSVDAGQRWLLINVLGNPLRTWDEREYEFQYFYDTLHRPLYSMVLGGDEAVALNHIFDKIIYGEEQPDALLKNLKGKIWKHYDTGGVIETPSYNFQGKSTSTKRTLFKKYKEVANWIDDNLTDDLESQSFTFITDTDALGRITKQIAPDGSIITPFYNEAGLLDSESVLHPDKAQANIYIKNIDYNEKGQRNKIVYGNNVTNKFHYDKETFRLKRLESKRQNNELLQDCHYTYDPVGNITHIEDRNIPVVFFNNQKVTGISEYTYDALYQLIAASGRENNTILSFNGQDNWNDTPFMHQLNLGDPMAVRNYTQNYRYDKVGNMMQMKHVAVGNNWTREYTYETNNNRLKMTQVGSEMFTYPHHAKHGFITTLPHLQEMGWNFKEELIKTIKQKRTDGGTPETTYYQYDGQGQRIRKITENTANAGETPTLKNERIYNLGYELYKSHSGIDTGLERTSLSLMDGGHRFVMVDVETKPKYILGIPFGRTSPEFTIRYQLHNHLGSATLELNETGDIISYEEYHPFGTTAYQAKNATIKTAAKRYRYTGMERDEETGLEYHSARYYLPWLGRWLNADPIGIGDGVNVYIYVRNNPINTTDPTGQWGWREVAVITAVVVVGTVLTVATAGAAGPVIAAAVASAGATGLTGAVITGAAVGAVAGTVGGLAGGLAGEATRQTVHHSALGLGNERYDGGRILSEGGRGAATGAVVGGVIGGAVPLLAAAIGAGASTTVGAAAIGAARTTAQRVVTSTVGRAISSTGQRVASSTAGRVVTAVGRQVARPVQAVNRSLSTLQQGAEGIGTRAASLIPGRGGDAARRVLAARAAVIEHANAVQGLSGSTRPQTVGAIATSDGNVSVAGSMRRANPVLDNGVQGNLDTIAAGGRTGVGHARCAEPQSLTELIEAGSELRGSVSASALVRSAGNANHGLPIPACPTCEQLLPMYNVVDANAVMGVTRRFVDQLRGGVVGRVLRAE</sequence>
<dbReference type="InterPro" id="IPR050708">
    <property type="entry name" value="T6SS_VgrG/RHS"/>
</dbReference>
<evidence type="ECO:0000256" key="3">
    <source>
        <dbReference type="ARBA" id="ARBA00022729"/>
    </source>
</evidence>
<evidence type="ECO:0000256" key="1">
    <source>
        <dbReference type="ARBA" id="ARBA00004613"/>
    </source>
</evidence>
<feature type="compositionally biased region" description="Polar residues" evidence="5">
    <location>
        <begin position="1"/>
        <end position="11"/>
    </location>
</feature>
<feature type="region of interest" description="Disordered" evidence="5">
    <location>
        <begin position="1"/>
        <end position="21"/>
    </location>
</feature>
<evidence type="ECO:0000256" key="2">
    <source>
        <dbReference type="ARBA" id="ARBA00022525"/>
    </source>
</evidence>
<evidence type="ECO:0000256" key="5">
    <source>
        <dbReference type="SAM" id="MobiDB-lite"/>
    </source>
</evidence>
<dbReference type="Pfam" id="PF03534">
    <property type="entry name" value="SpvB"/>
    <property type="match status" value="1"/>
</dbReference>
<dbReference type="NCBIfam" id="TIGR03696">
    <property type="entry name" value="Rhs_assc_core"/>
    <property type="match status" value="1"/>
</dbReference>
<feature type="domain" description="Insecticide toxin TcdB middle/N-terminal" evidence="7">
    <location>
        <begin position="693"/>
        <end position="828"/>
    </location>
</feature>
<feature type="domain" description="Insecticide toxin TcdB middle/C-terminal" evidence="6">
    <location>
        <begin position="919"/>
        <end position="1038"/>
    </location>
</feature>
<keyword evidence="2" id="KW-0964">Secreted</keyword>
<dbReference type="PANTHER" id="PTHR32305:SF15">
    <property type="entry name" value="PROTEIN RHSA-RELATED"/>
    <property type="match status" value="1"/>
</dbReference>